<evidence type="ECO:0000313" key="3">
    <source>
        <dbReference type="Proteomes" id="UP001230504"/>
    </source>
</evidence>
<feature type="region of interest" description="Disordered" evidence="1">
    <location>
        <begin position="251"/>
        <end position="298"/>
    </location>
</feature>
<gene>
    <name evidence="2" type="ORF">LY79DRAFT_656188</name>
</gene>
<feature type="region of interest" description="Disordered" evidence="1">
    <location>
        <begin position="640"/>
        <end position="689"/>
    </location>
</feature>
<evidence type="ECO:0000313" key="2">
    <source>
        <dbReference type="EMBL" id="KAK1597884.1"/>
    </source>
</evidence>
<feature type="compositionally biased region" description="Basic and acidic residues" evidence="1">
    <location>
        <begin position="648"/>
        <end position="659"/>
    </location>
</feature>
<dbReference type="RefSeq" id="XP_060418630.1">
    <property type="nucleotide sequence ID" value="XM_060562684.1"/>
</dbReference>
<feature type="compositionally biased region" description="Basic and acidic residues" evidence="1">
    <location>
        <begin position="680"/>
        <end position="689"/>
    </location>
</feature>
<feature type="region of interest" description="Disordered" evidence="1">
    <location>
        <begin position="430"/>
        <end position="455"/>
    </location>
</feature>
<organism evidence="2 3">
    <name type="scientific">Colletotrichum navitas</name>
    <dbReference type="NCBI Taxonomy" id="681940"/>
    <lineage>
        <taxon>Eukaryota</taxon>
        <taxon>Fungi</taxon>
        <taxon>Dikarya</taxon>
        <taxon>Ascomycota</taxon>
        <taxon>Pezizomycotina</taxon>
        <taxon>Sordariomycetes</taxon>
        <taxon>Hypocreomycetidae</taxon>
        <taxon>Glomerellales</taxon>
        <taxon>Glomerellaceae</taxon>
        <taxon>Colletotrichum</taxon>
        <taxon>Colletotrichum graminicola species complex</taxon>
    </lineage>
</organism>
<reference evidence="2" key="1">
    <citation type="submission" date="2021-06" db="EMBL/GenBank/DDBJ databases">
        <title>Comparative genomics, transcriptomics and evolutionary studies reveal genomic signatures of adaptation to plant cell wall in hemibiotrophic fungi.</title>
        <authorList>
            <consortium name="DOE Joint Genome Institute"/>
            <person name="Baroncelli R."/>
            <person name="Diaz J.F."/>
            <person name="Benocci T."/>
            <person name="Peng M."/>
            <person name="Battaglia E."/>
            <person name="Haridas S."/>
            <person name="Andreopoulos W."/>
            <person name="Labutti K."/>
            <person name="Pangilinan J."/>
            <person name="Floch G.L."/>
            <person name="Makela M.R."/>
            <person name="Henrissat B."/>
            <person name="Grigoriev I.V."/>
            <person name="Crouch J.A."/>
            <person name="De Vries R.P."/>
            <person name="Sukno S.A."/>
            <person name="Thon M.R."/>
        </authorList>
    </citation>
    <scope>NUCLEOTIDE SEQUENCE</scope>
    <source>
        <strain evidence="2">CBS 125086</strain>
    </source>
</reference>
<feature type="compositionally biased region" description="Polar residues" evidence="1">
    <location>
        <begin position="661"/>
        <end position="676"/>
    </location>
</feature>
<feature type="region of interest" description="Disordered" evidence="1">
    <location>
        <begin position="203"/>
        <end position="228"/>
    </location>
</feature>
<feature type="compositionally biased region" description="Polar residues" evidence="1">
    <location>
        <begin position="251"/>
        <end position="269"/>
    </location>
</feature>
<dbReference type="AlphaFoldDB" id="A0AAD8QBD6"/>
<dbReference type="Proteomes" id="UP001230504">
    <property type="component" value="Unassembled WGS sequence"/>
</dbReference>
<protein>
    <submittedName>
        <fullName evidence="2">Uncharacterized protein</fullName>
    </submittedName>
</protein>
<dbReference type="EMBL" id="JAHLJV010000006">
    <property type="protein sequence ID" value="KAK1597884.1"/>
    <property type="molecule type" value="Genomic_DNA"/>
</dbReference>
<keyword evidence="3" id="KW-1185">Reference proteome</keyword>
<proteinExistence type="predicted"/>
<comment type="caution">
    <text evidence="2">The sequence shown here is derived from an EMBL/GenBank/DDBJ whole genome shotgun (WGS) entry which is preliminary data.</text>
</comment>
<feature type="region of interest" description="Disordered" evidence="1">
    <location>
        <begin position="340"/>
        <end position="367"/>
    </location>
</feature>
<accession>A0AAD8QBD6</accession>
<sequence length="791" mass="87966">MSESYASPDSSTTDARSLCQLNAEPQSVIDMEKAPHAHSEAIRRVSDMDTGVIYNTGACTDRSRHGKQQSFKHMRGTIGDKQNGKSESMATDISVHLDDNADGYYCCGCGIRRSDEHHRVRKFKSGDPAWRNFCRRCHAKHLVNSRGKTMKTYANFCFGCGFARSSQFNKEHPINQDQRPVKNFCAYCMKKVSRKALIPTETLLGSSSDESDSELDRQQINEDGDDRWNIGQGTHFLVSHHRSITVLNIDAANNNEPPGDTSAENSPSESVIERLRKRRSGRISHATPSEEDQCGTEWSTVNRHEDNDEASPATCIKHGTSAVDDDLKKSCNQSANCDMTSGTYKPSPVSCPHAKRFPDAPSTPEASMAGRDSILEAGSSLLSSDSKLPSKRATFNERVEVRTSPTYWQREHSEGDGPYAQFRHENYHEELREGQKAVPLKDPLKDPDGNSAGQLHLPRYSVDEESFNSWSAPSAGCDAFAASGCGYSFSSNRPGDNQQHLNTLCPSQGYSRVCNSGLDVGPSDFDETRPNLSNRQYQPYSDNNFPCNQGKENQSCPTNPVAPEGSYPPLSSFGEHCCSGTDCQCNWSSRHDGPCASHVDLPWCLEDPYSNLASSPTRNCKYPGFTNSFSRDYDIDHDGGLNASFPSKDQEAIPDDRGFHQGSSDSDSARQRFSQPRHSHPSDRQWTCHDTEPFSIHKDFLESRPRFPRRFSGCSADQRPDIEHDFPNDIPYDADTNFDFSSASKSILHEPRLPSTGCAMEIPDDMSDSDVHNLLIPGYDNYVPWRKTGST</sequence>
<evidence type="ECO:0000256" key="1">
    <source>
        <dbReference type="SAM" id="MobiDB-lite"/>
    </source>
</evidence>
<name>A0AAD8QBD6_9PEZI</name>
<dbReference type="GeneID" id="85446924"/>